<dbReference type="InterPro" id="IPR036291">
    <property type="entry name" value="NAD(P)-bd_dom_sf"/>
</dbReference>
<sequence>MAQNRTAFLDGAAQRLRVDDTPVGQPGPDEVLIKNHALAINPVDYKVQDSGFFVRNWPFVLGCDVAGEVEAVGSNVTAFKPGDRVIGHAVGLIHQEHKYGGFNKYTVVPAAITAKVPSSIAYTDAATLPLAIETAAVGLYRTEPGFLGLPYPSLSPKDLGKTILVWGGASSVGIQAIQLAVASGARVITTASPRNFELVKRAGASEVFDYNSASVVSDVVTAVKKQGTFGGVYDAIALAPSFEKEFEVIQKLGGGPVAASMTLPKTLPEGIIGGEIAAFHEATHPVWKDYITAALEAGKLLCLPPADIVGQGLESVQHAVDLMKKGVNGKKLVVEV</sequence>
<comment type="subunit">
    <text evidence="2">Monomer.</text>
</comment>
<evidence type="ECO:0000256" key="3">
    <source>
        <dbReference type="ARBA" id="ARBA00023002"/>
    </source>
</evidence>
<dbReference type="Gene3D" id="3.90.180.10">
    <property type="entry name" value="Medium-chain alcohol dehydrogenases, catalytic domain"/>
    <property type="match status" value="1"/>
</dbReference>
<comment type="similarity">
    <text evidence="1">Belongs to the zinc-containing alcohol dehydrogenase family.</text>
</comment>
<evidence type="ECO:0000313" key="6">
    <source>
        <dbReference type="Proteomes" id="UP000799441"/>
    </source>
</evidence>
<keyword evidence="6" id="KW-1185">Reference proteome</keyword>
<dbReference type="SUPFAM" id="SSF51735">
    <property type="entry name" value="NAD(P)-binding Rossmann-fold domains"/>
    <property type="match status" value="1"/>
</dbReference>
<dbReference type="Pfam" id="PF00107">
    <property type="entry name" value="ADH_zinc_N"/>
    <property type="match status" value="1"/>
</dbReference>
<organism evidence="5 6">
    <name type="scientific">Polychaeton citri CBS 116435</name>
    <dbReference type="NCBI Taxonomy" id="1314669"/>
    <lineage>
        <taxon>Eukaryota</taxon>
        <taxon>Fungi</taxon>
        <taxon>Dikarya</taxon>
        <taxon>Ascomycota</taxon>
        <taxon>Pezizomycotina</taxon>
        <taxon>Dothideomycetes</taxon>
        <taxon>Dothideomycetidae</taxon>
        <taxon>Capnodiales</taxon>
        <taxon>Capnodiaceae</taxon>
        <taxon>Polychaeton</taxon>
    </lineage>
</organism>
<dbReference type="GO" id="GO:0016651">
    <property type="term" value="F:oxidoreductase activity, acting on NAD(P)H"/>
    <property type="evidence" value="ECO:0007669"/>
    <property type="project" value="InterPro"/>
</dbReference>
<dbReference type="SUPFAM" id="SSF50129">
    <property type="entry name" value="GroES-like"/>
    <property type="match status" value="1"/>
</dbReference>
<dbReference type="InterPro" id="IPR047122">
    <property type="entry name" value="Trans-enoyl_RdTase-like"/>
</dbReference>
<evidence type="ECO:0000259" key="4">
    <source>
        <dbReference type="SMART" id="SM00829"/>
    </source>
</evidence>
<feature type="domain" description="Enoyl reductase (ER)" evidence="4">
    <location>
        <begin position="11"/>
        <end position="333"/>
    </location>
</feature>
<protein>
    <submittedName>
        <fullName evidence="5">GroES-like protein</fullName>
    </submittedName>
</protein>
<dbReference type="Proteomes" id="UP000799441">
    <property type="component" value="Unassembled WGS sequence"/>
</dbReference>
<dbReference type="InterPro" id="IPR013154">
    <property type="entry name" value="ADH-like_N"/>
</dbReference>
<dbReference type="Pfam" id="PF08240">
    <property type="entry name" value="ADH_N"/>
    <property type="match status" value="1"/>
</dbReference>
<dbReference type="PANTHER" id="PTHR45348:SF2">
    <property type="entry name" value="ZINC-TYPE ALCOHOL DEHYDROGENASE-LIKE PROTEIN C2E1P3.01"/>
    <property type="match status" value="1"/>
</dbReference>
<dbReference type="Gene3D" id="3.40.50.720">
    <property type="entry name" value="NAD(P)-binding Rossmann-like Domain"/>
    <property type="match status" value="1"/>
</dbReference>
<dbReference type="SMART" id="SM00829">
    <property type="entry name" value="PKS_ER"/>
    <property type="match status" value="1"/>
</dbReference>
<gene>
    <name evidence="5" type="ORF">K431DRAFT_280445</name>
</gene>
<keyword evidence="3" id="KW-0560">Oxidoreductase</keyword>
<evidence type="ECO:0000256" key="2">
    <source>
        <dbReference type="ARBA" id="ARBA00011245"/>
    </source>
</evidence>
<accession>A0A9P4QEE3</accession>
<name>A0A9P4QEE3_9PEZI</name>
<proteinExistence type="inferred from homology"/>
<dbReference type="AlphaFoldDB" id="A0A9P4QEE3"/>
<evidence type="ECO:0000256" key="1">
    <source>
        <dbReference type="ARBA" id="ARBA00008072"/>
    </source>
</evidence>
<dbReference type="PANTHER" id="PTHR45348">
    <property type="entry name" value="HYPOTHETICAL OXIDOREDUCTASE (EUROFUNG)"/>
    <property type="match status" value="1"/>
</dbReference>
<dbReference type="InterPro" id="IPR020843">
    <property type="entry name" value="ER"/>
</dbReference>
<dbReference type="CDD" id="cd08249">
    <property type="entry name" value="enoyl_reductase_like"/>
    <property type="match status" value="1"/>
</dbReference>
<dbReference type="InterPro" id="IPR013149">
    <property type="entry name" value="ADH-like_C"/>
</dbReference>
<dbReference type="EMBL" id="MU003766">
    <property type="protein sequence ID" value="KAF2725732.1"/>
    <property type="molecule type" value="Genomic_DNA"/>
</dbReference>
<dbReference type="InterPro" id="IPR011032">
    <property type="entry name" value="GroES-like_sf"/>
</dbReference>
<comment type="caution">
    <text evidence="5">The sequence shown here is derived from an EMBL/GenBank/DDBJ whole genome shotgun (WGS) entry which is preliminary data.</text>
</comment>
<reference evidence="5" key="1">
    <citation type="journal article" date="2020" name="Stud. Mycol.">
        <title>101 Dothideomycetes genomes: a test case for predicting lifestyles and emergence of pathogens.</title>
        <authorList>
            <person name="Haridas S."/>
            <person name="Albert R."/>
            <person name="Binder M."/>
            <person name="Bloem J."/>
            <person name="Labutti K."/>
            <person name="Salamov A."/>
            <person name="Andreopoulos B."/>
            <person name="Baker S."/>
            <person name="Barry K."/>
            <person name="Bills G."/>
            <person name="Bluhm B."/>
            <person name="Cannon C."/>
            <person name="Castanera R."/>
            <person name="Culley D."/>
            <person name="Daum C."/>
            <person name="Ezra D."/>
            <person name="Gonzalez J."/>
            <person name="Henrissat B."/>
            <person name="Kuo A."/>
            <person name="Liang C."/>
            <person name="Lipzen A."/>
            <person name="Lutzoni F."/>
            <person name="Magnuson J."/>
            <person name="Mondo S."/>
            <person name="Nolan M."/>
            <person name="Ohm R."/>
            <person name="Pangilinan J."/>
            <person name="Park H.-J."/>
            <person name="Ramirez L."/>
            <person name="Alfaro M."/>
            <person name="Sun H."/>
            <person name="Tritt A."/>
            <person name="Yoshinaga Y."/>
            <person name="Zwiers L.-H."/>
            <person name="Turgeon B."/>
            <person name="Goodwin S."/>
            <person name="Spatafora J."/>
            <person name="Crous P."/>
            <person name="Grigoriev I."/>
        </authorList>
    </citation>
    <scope>NUCLEOTIDE SEQUENCE</scope>
    <source>
        <strain evidence="5">CBS 116435</strain>
    </source>
</reference>
<dbReference type="OrthoDB" id="48317at2759"/>
<evidence type="ECO:0000313" key="5">
    <source>
        <dbReference type="EMBL" id="KAF2725732.1"/>
    </source>
</evidence>